<dbReference type="EMBL" id="CADCVK010000170">
    <property type="protein sequence ID" value="CAA9474610.1"/>
    <property type="molecule type" value="Genomic_DNA"/>
</dbReference>
<feature type="region of interest" description="Disordered" evidence="1">
    <location>
        <begin position="1"/>
        <end position="99"/>
    </location>
</feature>
<feature type="non-terminal residue" evidence="2">
    <location>
        <position position="99"/>
    </location>
</feature>
<reference evidence="2" key="1">
    <citation type="submission" date="2020-02" db="EMBL/GenBank/DDBJ databases">
        <authorList>
            <person name="Meier V. D."/>
        </authorList>
    </citation>
    <scope>NUCLEOTIDE SEQUENCE</scope>
    <source>
        <strain evidence="2">AVDCRST_MAG12</strain>
    </source>
</reference>
<evidence type="ECO:0000313" key="2">
    <source>
        <dbReference type="EMBL" id="CAA9474610.1"/>
    </source>
</evidence>
<protein>
    <submittedName>
        <fullName evidence="2">Uncharacterized protein</fullName>
    </submittedName>
</protein>
<dbReference type="AlphaFoldDB" id="A0A6J4RIZ7"/>
<evidence type="ECO:0000256" key="1">
    <source>
        <dbReference type="SAM" id="MobiDB-lite"/>
    </source>
</evidence>
<sequence length="99" mass="10423">ARAGQRRGRLHGLVDLPGHRGGGHPGRGGAAHPNRAHRPADRGSGRGDLDRGAEDSEQHRPHTPPAQDEPDSRRYPGAGFGDRRGGGGHRAARRGEGVL</sequence>
<name>A0A6J4RIZ7_9ACTN</name>
<organism evidence="2">
    <name type="scientific">uncultured Rubrobacteraceae bacterium</name>
    <dbReference type="NCBI Taxonomy" id="349277"/>
    <lineage>
        <taxon>Bacteria</taxon>
        <taxon>Bacillati</taxon>
        <taxon>Actinomycetota</taxon>
        <taxon>Rubrobacteria</taxon>
        <taxon>Rubrobacterales</taxon>
        <taxon>Rubrobacteraceae</taxon>
        <taxon>environmental samples</taxon>
    </lineage>
</organism>
<feature type="compositionally biased region" description="Basic residues" evidence="1">
    <location>
        <begin position="1"/>
        <end position="10"/>
    </location>
</feature>
<feature type="non-terminal residue" evidence="2">
    <location>
        <position position="1"/>
    </location>
</feature>
<gene>
    <name evidence="2" type="ORF">AVDCRST_MAG12-1056</name>
</gene>
<feature type="compositionally biased region" description="Gly residues" evidence="1">
    <location>
        <begin position="19"/>
        <end position="29"/>
    </location>
</feature>
<accession>A0A6J4RIZ7</accession>
<proteinExistence type="predicted"/>
<feature type="compositionally biased region" description="Basic and acidic residues" evidence="1">
    <location>
        <begin position="38"/>
        <end position="60"/>
    </location>
</feature>